<dbReference type="Gene3D" id="3.40.50.970">
    <property type="match status" value="1"/>
</dbReference>
<dbReference type="Pfam" id="PF02780">
    <property type="entry name" value="Transketolase_C"/>
    <property type="match status" value="1"/>
</dbReference>
<dbReference type="AlphaFoldDB" id="A0A2N1PP35"/>
<dbReference type="Pfam" id="PF02779">
    <property type="entry name" value="Transket_pyr"/>
    <property type="match status" value="1"/>
</dbReference>
<evidence type="ECO:0000256" key="1">
    <source>
        <dbReference type="ARBA" id="ARBA00001964"/>
    </source>
</evidence>
<accession>A0A2N1PP35</accession>
<comment type="similarity">
    <text evidence="2">Belongs to the transketolase family.</text>
</comment>
<organism evidence="5 6">
    <name type="scientific">Candidatus Wallbacteria bacterium HGW-Wallbacteria-1</name>
    <dbReference type="NCBI Taxonomy" id="2013854"/>
    <lineage>
        <taxon>Bacteria</taxon>
        <taxon>Candidatus Walliibacteriota</taxon>
    </lineage>
</organism>
<feature type="domain" description="Transketolase-like pyrimidine-binding" evidence="4">
    <location>
        <begin position="1"/>
        <end position="163"/>
    </location>
</feature>
<dbReference type="Proteomes" id="UP000233256">
    <property type="component" value="Unassembled WGS sequence"/>
</dbReference>
<comment type="cofactor">
    <cofactor evidence="1">
        <name>thiamine diphosphate</name>
        <dbReference type="ChEBI" id="CHEBI:58937"/>
    </cofactor>
</comment>
<keyword evidence="3" id="KW-0786">Thiamine pyrophosphate</keyword>
<reference evidence="5 6" key="1">
    <citation type="journal article" date="2017" name="ISME J.">
        <title>Potential for microbial H2 and metal transformations associated with novel bacteria and archaea in deep terrestrial subsurface sediments.</title>
        <authorList>
            <person name="Hernsdorf A.W."/>
            <person name="Amano Y."/>
            <person name="Miyakawa K."/>
            <person name="Ise K."/>
            <person name="Suzuki Y."/>
            <person name="Anantharaman K."/>
            <person name="Probst A."/>
            <person name="Burstein D."/>
            <person name="Thomas B.C."/>
            <person name="Banfield J.F."/>
        </authorList>
    </citation>
    <scope>NUCLEOTIDE SEQUENCE [LARGE SCALE GENOMIC DNA]</scope>
    <source>
        <strain evidence="5">HGW-Wallbacteria-1</strain>
    </source>
</reference>
<dbReference type="PANTHER" id="PTHR43825:SF5">
    <property type="entry name" value="HYPOTHETICAL TRANSKETOLASE FAMILY PROTEIN"/>
    <property type="match status" value="1"/>
</dbReference>
<dbReference type="SMART" id="SM00861">
    <property type="entry name" value="Transket_pyr"/>
    <property type="match status" value="1"/>
</dbReference>
<dbReference type="CDD" id="cd07033">
    <property type="entry name" value="TPP_PYR_DXS_TK_like"/>
    <property type="match status" value="1"/>
</dbReference>
<evidence type="ECO:0000313" key="6">
    <source>
        <dbReference type="Proteomes" id="UP000233256"/>
    </source>
</evidence>
<dbReference type="InterPro" id="IPR033248">
    <property type="entry name" value="Transketolase_C"/>
</dbReference>
<dbReference type="EMBL" id="PGXC01000008">
    <property type="protein sequence ID" value="PKK90106.1"/>
    <property type="molecule type" value="Genomic_DNA"/>
</dbReference>
<sequence>MRDAFFSEIKELAARNNNLYFLTGDLGFGCSREFSEAFPDRFINVGVAEQLMTSMAAGMALEGNIVFTYSIANFPTIKCVEQIRNDICYHNANVKIVAVGGGTCYGSLGMSHFATEDIAIMRAIPNLIVLAPGDPQEARLAIRAAVEHDGPVYLRLGRAGEPIVHKDSIDFAIGKGILLRSGADVCLASTGGMLKTALDAADILESIGISARVLSIPSIKPMDSDFISANFIDTPLMVTIEEHSIVGGFGSAVLESLSLSSTLNRGKLIRFGFPDSFPEIVGSQEYILKYTGLDARSVADRVKDLL</sequence>
<protein>
    <submittedName>
        <fullName evidence="5">Transketolase</fullName>
    </submittedName>
</protein>
<evidence type="ECO:0000313" key="5">
    <source>
        <dbReference type="EMBL" id="PKK90106.1"/>
    </source>
</evidence>
<dbReference type="Gene3D" id="3.40.50.920">
    <property type="match status" value="1"/>
</dbReference>
<evidence type="ECO:0000256" key="3">
    <source>
        <dbReference type="ARBA" id="ARBA00023052"/>
    </source>
</evidence>
<dbReference type="InterPro" id="IPR009014">
    <property type="entry name" value="Transketo_C/PFOR_II"/>
</dbReference>
<proteinExistence type="inferred from homology"/>
<evidence type="ECO:0000259" key="4">
    <source>
        <dbReference type="SMART" id="SM00861"/>
    </source>
</evidence>
<evidence type="ECO:0000256" key="2">
    <source>
        <dbReference type="ARBA" id="ARBA00007131"/>
    </source>
</evidence>
<comment type="caution">
    <text evidence="5">The sequence shown here is derived from an EMBL/GenBank/DDBJ whole genome shotgun (WGS) entry which is preliminary data.</text>
</comment>
<gene>
    <name evidence="5" type="ORF">CVV64_11355</name>
</gene>
<dbReference type="FunFam" id="3.40.50.970:FF:000129">
    <property type="entry name" value="Transketolase"/>
    <property type="match status" value="1"/>
</dbReference>
<dbReference type="InterPro" id="IPR005475">
    <property type="entry name" value="Transketolase-like_Pyr-bd"/>
</dbReference>
<name>A0A2N1PP35_9BACT</name>
<dbReference type="InterPro" id="IPR029061">
    <property type="entry name" value="THDP-binding"/>
</dbReference>
<dbReference type="InterPro" id="IPR051157">
    <property type="entry name" value="PDH/Transketolase"/>
</dbReference>
<dbReference type="SUPFAM" id="SSF52518">
    <property type="entry name" value="Thiamin diphosphate-binding fold (THDP-binding)"/>
    <property type="match status" value="1"/>
</dbReference>
<dbReference type="PANTHER" id="PTHR43825">
    <property type="entry name" value="PYRUVATE DEHYDROGENASE E1 COMPONENT"/>
    <property type="match status" value="1"/>
</dbReference>
<dbReference type="SUPFAM" id="SSF52922">
    <property type="entry name" value="TK C-terminal domain-like"/>
    <property type="match status" value="1"/>
</dbReference>